<name>A0A5B0MS38_PUCGR</name>
<organism evidence="2 3">
    <name type="scientific">Puccinia graminis f. sp. tritici</name>
    <dbReference type="NCBI Taxonomy" id="56615"/>
    <lineage>
        <taxon>Eukaryota</taxon>
        <taxon>Fungi</taxon>
        <taxon>Dikarya</taxon>
        <taxon>Basidiomycota</taxon>
        <taxon>Pucciniomycotina</taxon>
        <taxon>Pucciniomycetes</taxon>
        <taxon>Pucciniales</taxon>
        <taxon>Pucciniaceae</taxon>
        <taxon>Puccinia</taxon>
    </lineage>
</organism>
<feature type="signal peptide" evidence="1">
    <location>
        <begin position="1"/>
        <end position="26"/>
    </location>
</feature>
<comment type="caution">
    <text evidence="2">The sequence shown here is derived from an EMBL/GenBank/DDBJ whole genome shotgun (WGS) entry which is preliminary data.</text>
</comment>
<feature type="chain" id="PRO_5022903846" evidence="1">
    <location>
        <begin position="27"/>
        <end position="101"/>
    </location>
</feature>
<keyword evidence="1" id="KW-0732">Signal</keyword>
<dbReference type="EMBL" id="VSWC01000132">
    <property type="protein sequence ID" value="KAA1079193.1"/>
    <property type="molecule type" value="Genomic_DNA"/>
</dbReference>
<dbReference type="AlphaFoldDB" id="A0A5B0MS38"/>
<gene>
    <name evidence="2" type="ORF">PGT21_003337</name>
</gene>
<evidence type="ECO:0000256" key="1">
    <source>
        <dbReference type="SAM" id="SignalP"/>
    </source>
</evidence>
<protein>
    <submittedName>
        <fullName evidence="2">Uncharacterized protein</fullName>
    </submittedName>
</protein>
<evidence type="ECO:0000313" key="2">
    <source>
        <dbReference type="EMBL" id="KAA1079193.1"/>
    </source>
</evidence>
<dbReference type="Proteomes" id="UP000324748">
    <property type="component" value="Unassembled WGS sequence"/>
</dbReference>
<keyword evidence="3" id="KW-1185">Reference proteome</keyword>
<accession>A0A5B0MS38</accession>
<evidence type="ECO:0000313" key="3">
    <source>
        <dbReference type="Proteomes" id="UP000324748"/>
    </source>
</evidence>
<sequence>MQIPHRLLASAALAMGFMALFTSASCSQCRCPHTADHYCKKMPWVSSVANTIIPCREAGCSNDVYMWGHECPQCGFKTWVSWKPCPVHQTPVSVPAGSDEL</sequence>
<dbReference type="PROSITE" id="PS51257">
    <property type="entry name" value="PROKAR_LIPOPROTEIN"/>
    <property type="match status" value="1"/>
</dbReference>
<reference evidence="2 3" key="1">
    <citation type="submission" date="2019-05" db="EMBL/GenBank/DDBJ databases">
        <title>Emergence of the Ug99 lineage of the wheat stem rust pathogen through somatic hybridization.</title>
        <authorList>
            <person name="Li F."/>
            <person name="Upadhyaya N.M."/>
            <person name="Sperschneider J."/>
            <person name="Matny O."/>
            <person name="Nguyen-Phuc H."/>
            <person name="Mago R."/>
            <person name="Raley C."/>
            <person name="Miller M.E."/>
            <person name="Silverstein K.A.T."/>
            <person name="Henningsen E."/>
            <person name="Hirsch C.D."/>
            <person name="Visser B."/>
            <person name="Pretorius Z.A."/>
            <person name="Steffenson B.J."/>
            <person name="Schwessinger B."/>
            <person name="Dodds P.N."/>
            <person name="Figueroa M."/>
        </authorList>
    </citation>
    <scope>NUCLEOTIDE SEQUENCE [LARGE SCALE GENOMIC DNA]</scope>
    <source>
        <strain evidence="2">21-0</strain>
    </source>
</reference>
<proteinExistence type="predicted"/>